<dbReference type="SUPFAM" id="SSF143548">
    <property type="entry name" value="Serine metabolism enzymes domain"/>
    <property type="match status" value="1"/>
</dbReference>
<dbReference type="InterPro" id="IPR006139">
    <property type="entry name" value="D-isomer_2_OHA_DH_cat_dom"/>
</dbReference>
<dbReference type="EMBL" id="OJIN01000084">
    <property type="protein sequence ID" value="SPD73222.1"/>
    <property type="molecule type" value="Genomic_DNA"/>
</dbReference>
<accession>A0A445MUZ4</accession>
<dbReference type="Gene3D" id="3.30.70.260">
    <property type="match status" value="1"/>
</dbReference>
<keyword evidence="5 9" id="KW-0560">Oxidoreductase</keyword>
<keyword evidence="9" id="KW-0718">Serine biosynthesis</keyword>
<dbReference type="Pfam" id="PF01842">
    <property type="entry name" value="ACT"/>
    <property type="match status" value="1"/>
</dbReference>
<evidence type="ECO:0000256" key="5">
    <source>
        <dbReference type="ARBA" id="ARBA00023002"/>
    </source>
</evidence>
<comment type="catalytic activity">
    <reaction evidence="7">
        <text>(R)-2-hydroxyglutarate + NAD(+) = 2-oxoglutarate + NADH + H(+)</text>
        <dbReference type="Rhea" id="RHEA:49612"/>
        <dbReference type="ChEBI" id="CHEBI:15378"/>
        <dbReference type="ChEBI" id="CHEBI:15801"/>
        <dbReference type="ChEBI" id="CHEBI:16810"/>
        <dbReference type="ChEBI" id="CHEBI:57540"/>
        <dbReference type="ChEBI" id="CHEBI:57945"/>
        <dbReference type="EC" id="1.1.1.399"/>
    </reaction>
</comment>
<dbReference type="CDD" id="cd12173">
    <property type="entry name" value="PGDH_4"/>
    <property type="match status" value="1"/>
</dbReference>
<evidence type="ECO:0000256" key="9">
    <source>
        <dbReference type="RuleBase" id="RU363003"/>
    </source>
</evidence>
<dbReference type="FunFam" id="3.40.50.720:FF:000021">
    <property type="entry name" value="D-3-phosphoglycerate dehydrogenase"/>
    <property type="match status" value="1"/>
</dbReference>
<dbReference type="GO" id="GO:0006564">
    <property type="term" value="P:L-serine biosynthetic process"/>
    <property type="evidence" value="ECO:0007669"/>
    <property type="project" value="UniProtKB-UniRule"/>
</dbReference>
<dbReference type="InterPro" id="IPR002912">
    <property type="entry name" value="ACT_dom"/>
</dbReference>
<organism evidence="11">
    <name type="scientific">uncultured Desulfobacterium sp</name>
    <dbReference type="NCBI Taxonomy" id="201089"/>
    <lineage>
        <taxon>Bacteria</taxon>
        <taxon>Pseudomonadati</taxon>
        <taxon>Thermodesulfobacteriota</taxon>
        <taxon>Desulfobacteria</taxon>
        <taxon>Desulfobacterales</taxon>
        <taxon>Desulfobacteriaceae</taxon>
        <taxon>Desulfobacterium</taxon>
        <taxon>environmental samples</taxon>
    </lineage>
</organism>
<protein>
    <recommendedName>
        <fullName evidence="4 9">D-3-phosphoglycerate dehydrogenase</fullName>
        <ecNumber evidence="9">1.1.1.95</ecNumber>
    </recommendedName>
</protein>
<evidence type="ECO:0000256" key="7">
    <source>
        <dbReference type="ARBA" id="ARBA00048126"/>
    </source>
</evidence>
<proteinExistence type="inferred from homology"/>
<dbReference type="InterPro" id="IPR045865">
    <property type="entry name" value="ACT-like_dom_sf"/>
</dbReference>
<evidence type="ECO:0000256" key="4">
    <source>
        <dbReference type="ARBA" id="ARBA00021582"/>
    </source>
</evidence>
<dbReference type="UniPathway" id="UPA00135">
    <property type="reaction ID" value="UER00196"/>
</dbReference>
<dbReference type="GO" id="GO:0004617">
    <property type="term" value="F:phosphoglycerate dehydrogenase activity"/>
    <property type="evidence" value="ECO:0007669"/>
    <property type="project" value="UniProtKB-UniRule"/>
</dbReference>
<evidence type="ECO:0000256" key="8">
    <source>
        <dbReference type="ARBA" id="ARBA00048731"/>
    </source>
</evidence>
<dbReference type="InterPro" id="IPR045626">
    <property type="entry name" value="PGDH_ASB_dom"/>
</dbReference>
<evidence type="ECO:0000256" key="6">
    <source>
        <dbReference type="ARBA" id="ARBA00023027"/>
    </source>
</evidence>
<dbReference type="FunFam" id="3.30.1330.90:FF:000003">
    <property type="entry name" value="D-3-phosphoglycerate dehydrogenase"/>
    <property type="match status" value="1"/>
</dbReference>
<dbReference type="InterPro" id="IPR036291">
    <property type="entry name" value="NAD(P)-bd_dom_sf"/>
</dbReference>
<comment type="similarity">
    <text evidence="3 9">Belongs to the D-isomer specific 2-hydroxyacid dehydrogenase family.</text>
</comment>
<comment type="pathway">
    <text evidence="2 9">Amino-acid biosynthesis; L-serine biosynthesis; L-serine from 3-phospho-D-glycerate: step 1/3.</text>
</comment>
<name>A0A445MUZ4_9BACT</name>
<dbReference type="SUPFAM" id="SSF51735">
    <property type="entry name" value="NAD(P)-binding Rossmann-fold domains"/>
    <property type="match status" value="1"/>
</dbReference>
<dbReference type="Gene3D" id="3.40.50.720">
    <property type="entry name" value="NAD(P)-binding Rossmann-like Domain"/>
    <property type="match status" value="2"/>
</dbReference>
<comment type="function">
    <text evidence="1">Catalyzes the reversible oxidation of 3-phospho-D-glycerate to 3-phosphonooxypyruvate, the first step of the phosphorylated L-serine biosynthesis pathway. Also catalyzes the reversible oxidation of 2-hydroxyglutarate to 2-oxoglutarate.</text>
</comment>
<dbReference type="InterPro" id="IPR029752">
    <property type="entry name" value="D-isomer_DH_CS1"/>
</dbReference>
<evidence type="ECO:0000256" key="2">
    <source>
        <dbReference type="ARBA" id="ARBA00005216"/>
    </source>
</evidence>
<dbReference type="PROSITE" id="PS00065">
    <property type="entry name" value="D_2_HYDROXYACID_DH_1"/>
    <property type="match status" value="1"/>
</dbReference>
<keyword evidence="6 9" id="KW-0520">NAD</keyword>
<evidence type="ECO:0000256" key="3">
    <source>
        <dbReference type="ARBA" id="ARBA00005854"/>
    </source>
</evidence>
<dbReference type="Pfam" id="PF19304">
    <property type="entry name" value="PGDH_inter"/>
    <property type="match status" value="1"/>
</dbReference>
<dbReference type="EC" id="1.1.1.95" evidence="9"/>
<dbReference type="InterPro" id="IPR029009">
    <property type="entry name" value="ASB_dom_sf"/>
</dbReference>
<evidence type="ECO:0000256" key="1">
    <source>
        <dbReference type="ARBA" id="ARBA00003800"/>
    </source>
</evidence>
<evidence type="ECO:0000313" key="11">
    <source>
        <dbReference type="EMBL" id="SPD73222.1"/>
    </source>
</evidence>
<reference evidence="11" key="1">
    <citation type="submission" date="2018-01" db="EMBL/GenBank/DDBJ databases">
        <authorList>
            <person name="Regsiter A."/>
            <person name="William W."/>
        </authorList>
    </citation>
    <scope>NUCLEOTIDE SEQUENCE</scope>
    <source>
        <strain evidence="11">TRIP AH-1</strain>
    </source>
</reference>
<gene>
    <name evidence="11" type="primary">serA</name>
    <name evidence="11" type="ORF">PITCH_A1740031</name>
</gene>
<dbReference type="NCBIfam" id="TIGR01327">
    <property type="entry name" value="PGDH"/>
    <property type="match status" value="1"/>
</dbReference>
<keyword evidence="9" id="KW-0028">Amino-acid biosynthesis</keyword>
<dbReference type="PANTHER" id="PTHR42938:SF47">
    <property type="entry name" value="HYDROXYPYRUVATE REDUCTASE"/>
    <property type="match status" value="1"/>
</dbReference>
<evidence type="ECO:0000259" key="10">
    <source>
        <dbReference type="PROSITE" id="PS51671"/>
    </source>
</evidence>
<sequence>MKVLVSDQLSEVGVKILEETPGIEVDVNVGLPPEKLKEIIGGYDGLVIRSATKVTADIIEAAHNLKVIGRAGIGLDNVDITAASQRGIIVMNTPEGNTITTAEHTMAMIFALSRNIPQATASLKDGRWEKKTLKGRELFNKTLAVIGAGHIGRIVADRAKGMKMKVIVYDPYIKPEVIERMDLEPVSFDEMLKRADYITVHTPKTEETTNIINRDAISKMKKGAMVINCARGGIYNEDDVCEALKSGQLGGAAFDVFTKEPPGKTELIEQHNFICTPHLGASTKEAQENVAKDVAEQIVAYLLHGSIKNAVNVPSISAELMATLRPYVSLVERMGAFQSQLADSAVIEARIDYSGTVTDYDVAPLTTAMLKGLLTPILGDDVNFVNAPHIASDRGIKVVESKSATSEDFASLIKLTVKTIEGENIVSGAIFGKKLPRILRINNFYLEAIPEGHNLFIHNQDKPGVIGQIATTLGKRGINISRMQVGEQKEKRQNVILLTTNPVVGDDILGEIHGLENVFSVRKIEL</sequence>
<dbReference type="Pfam" id="PF02826">
    <property type="entry name" value="2-Hacid_dh_C"/>
    <property type="match status" value="1"/>
</dbReference>
<feature type="domain" description="ACT" evidence="10">
    <location>
        <begin position="454"/>
        <end position="526"/>
    </location>
</feature>
<dbReference type="AlphaFoldDB" id="A0A445MUZ4"/>
<dbReference type="InterPro" id="IPR006140">
    <property type="entry name" value="D-isomer_DH_NAD-bd"/>
</dbReference>
<dbReference type="PANTHER" id="PTHR42938">
    <property type="entry name" value="FORMATE DEHYDROGENASE 1"/>
    <property type="match status" value="1"/>
</dbReference>
<dbReference type="PROSITE" id="PS51671">
    <property type="entry name" value="ACT"/>
    <property type="match status" value="1"/>
</dbReference>
<dbReference type="GO" id="GO:0051287">
    <property type="term" value="F:NAD binding"/>
    <property type="evidence" value="ECO:0007669"/>
    <property type="project" value="UniProtKB-UniRule"/>
</dbReference>
<dbReference type="Gene3D" id="3.30.1330.90">
    <property type="entry name" value="D-3-phosphoglycerate dehydrogenase, domain 3"/>
    <property type="match status" value="1"/>
</dbReference>
<dbReference type="Pfam" id="PF00389">
    <property type="entry name" value="2-Hacid_dh"/>
    <property type="match status" value="1"/>
</dbReference>
<dbReference type="CDD" id="cd04902">
    <property type="entry name" value="ACT_3PGDH-xct"/>
    <property type="match status" value="1"/>
</dbReference>
<dbReference type="InterPro" id="IPR006236">
    <property type="entry name" value="PGDH"/>
</dbReference>
<dbReference type="SUPFAM" id="SSF52283">
    <property type="entry name" value="Formate/glycerate dehydrogenase catalytic domain-like"/>
    <property type="match status" value="1"/>
</dbReference>
<comment type="catalytic activity">
    <reaction evidence="8 9">
        <text>(2R)-3-phosphoglycerate + NAD(+) = 3-phosphooxypyruvate + NADH + H(+)</text>
        <dbReference type="Rhea" id="RHEA:12641"/>
        <dbReference type="ChEBI" id="CHEBI:15378"/>
        <dbReference type="ChEBI" id="CHEBI:18110"/>
        <dbReference type="ChEBI" id="CHEBI:57540"/>
        <dbReference type="ChEBI" id="CHEBI:57945"/>
        <dbReference type="ChEBI" id="CHEBI:58272"/>
        <dbReference type="EC" id="1.1.1.95"/>
    </reaction>
</comment>
<dbReference type="SUPFAM" id="SSF55021">
    <property type="entry name" value="ACT-like"/>
    <property type="match status" value="1"/>
</dbReference>